<accession>A0A6I3S3R4</accession>
<gene>
    <name evidence="1" type="ORF">GMD42_11490</name>
</gene>
<dbReference type="RefSeq" id="WP_008811799.1">
    <property type="nucleotide sequence ID" value="NZ_CAJUON010000013.1"/>
</dbReference>
<protein>
    <submittedName>
        <fullName evidence="1">Uncharacterized protein</fullName>
    </submittedName>
</protein>
<evidence type="ECO:0000313" key="2">
    <source>
        <dbReference type="Proteomes" id="UP000462362"/>
    </source>
</evidence>
<name>A0A6I3S3R4_9BURK</name>
<dbReference type="GeneID" id="43349014"/>
<reference evidence="1 2" key="1">
    <citation type="journal article" date="2019" name="Nat. Med.">
        <title>A library of human gut bacterial isolates paired with longitudinal multiomics data enables mechanistic microbiome research.</title>
        <authorList>
            <person name="Poyet M."/>
            <person name="Groussin M."/>
            <person name="Gibbons S.M."/>
            <person name="Avila-Pacheco J."/>
            <person name="Jiang X."/>
            <person name="Kearney S.M."/>
            <person name="Perrotta A.R."/>
            <person name="Berdy B."/>
            <person name="Zhao S."/>
            <person name="Lieberman T.D."/>
            <person name="Swanson P.K."/>
            <person name="Smith M."/>
            <person name="Roesemann S."/>
            <person name="Alexander J.E."/>
            <person name="Rich S.A."/>
            <person name="Livny J."/>
            <person name="Vlamakis H."/>
            <person name="Clish C."/>
            <person name="Bullock K."/>
            <person name="Deik A."/>
            <person name="Scott J."/>
            <person name="Pierce K.A."/>
            <person name="Xavier R.J."/>
            <person name="Alm E.J."/>
        </authorList>
    </citation>
    <scope>NUCLEOTIDE SEQUENCE [LARGE SCALE GENOMIC DNA]</scope>
    <source>
        <strain evidence="1 2">BIOML-A2</strain>
    </source>
</reference>
<evidence type="ECO:0000313" key="1">
    <source>
        <dbReference type="EMBL" id="MTU44210.1"/>
    </source>
</evidence>
<organism evidence="1 2">
    <name type="scientific">Parasutterella excrementihominis</name>
    <dbReference type="NCBI Taxonomy" id="487175"/>
    <lineage>
        <taxon>Bacteria</taxon>
        <taxon>Pseudomonadati</taxon>
        <taxon>Pseudomonadota</taxon>
        <taxon>Betaproteobacteria</taxon>
        <taxon>Burkholderiales</taxon>
        <taxon>Sutterellaceae</taxon>
        <taxon>Parasutterella</taxon>
    </lineage>
</organism>
<dbReference type="Proteomes" id="UP000462362">
    <property type="component" value="Unassembled WGS sequence"/>
</dbReference>
<proteinExistence type="predicted"/>
<dbReference type="PROSITE" id="PS51257">
    <property type="entry name" value="PROKAR_LIPOPROTEIN"/>
    <property type="match status" value="1"/>
</dbReference>
<comment type="caution">
    <text evidence="1">The sequence shown here is derived from an EMBL/GenBank/DDBJ whole genome shotgun (WGS) entry which is preliminary data.</text>
</comment>
<sequence>MRFTSPSRTIPSICLAIYGCGQLDRVADFINNSGEYVEDGVTFTPGMIAGQYAFEQVKLDRKGYDTRRLQKYLSFLADAGAYFSEEEALQRADDLINNFTADFGHDEDGDATFRIKAQSYRLKKYDCHALWSMINQASLRIESVKPETFCDEDSDEDISSDSLDLVLTSRLYNKQNEPFATLTQYYTVSKGMLTVEDLIDYSLFDYPNFHDESGKTYDLMENIAQRYYTECIKVVMDYFRDSHKELPDVIRSEEITSMILQPMKLPIMPN</sequence>
<dbReference type="EMBL" id="WNCL01000053">
    <property type="protein sequence ID" value="MTU44210.1"/>
    <property type="molecule type" value="Genomic_DNA"/>
</dbReference>
<dbReference type="AlphaFoldDB" id="A0A6I3S3R4"/>
<dbReference type="CDD" id="cd22257">
    <property type="entry name" value="AcrIF6-like"/>
    <property type="match status" value="1"/>
</dbReference>